<feature type="compositionally biased region" description="Basic and acidic residues" evidence="1">
    <location>
        <begin position="26"/>
        <end position="47"/>
    </location>
</feature>
<evidence type="ECO:0000256" key="1">
    <source>
        <dbReference type="SAM" id="MobiDB-lite"/>
    </source>
</evidence>
<name>A0A7I9VQ50_9BACT</name>
<keyword evidence="3" id="KW-1185">Reference proteome</keyword>
<dbReference type="EMBL" id="BJTG01000008">
    <property type="protein sequence ID" value="GEJ58534.1"/>
    <property type="molecule type" value="Genomic_DNA"/>
</dbReference>
<feature type="compositionally biased region" description="Basic and acidic residues" evidence="1">
    <location>
        <begin position="123"/>
        <end position="142"/>
    </location>
</feature>
<feature type="region of interest" description="Disordered" evidence="1">
    <location>
        <begin position="1"/>
        <end position="47"/>
    </location>
</feature>
<feature type="region of interest" description="Disordered" evidence="1">
    <location>
        <begin position="81"/>
        <end position="247"/>
    </location>
</feature>
<evidence type="ECO:0000313" key="2">
    <source>
        <dbReference type="EMBL" id="GEJ58534.1"/>
    </source>
</evidence>
<feature type="compositionally biased region" description="Basic and acidic residues" evidence="1">
    <location>
        <begin position="1"/>
        <end position="17"/>
    </location>
</feature>
<reference evidence="3" key="1">
    <citation type="journal article" date="2020" name="Appl. Environ. Microbiol.">
        <title>Diazotrophic Anaeromyxobacter Isolates from Soils.</title>
        <authorList>
            <person name="Masuda Y."/>
            <person name="Yamanaka H."/>
            <person name="Xu Z.X."/>
            <person name="Shiratori Y."/>
            <person name="Aono T."/>
            <person name="Amachi S."/>
            <person name="Senoo K."/>
            <person name="Itoh H."/>
        </authorList>
    </citation>
    <scope>NUCLEOTIDE SEQUENCE [LARGE SCALE GENOMIC DNA]</scope>
    <source>
        <strain evidence="3">R267</strain>
    </source>
</reference>
<protein>
    <submittedName>
        <fullName evidence="2">Uncharacterized protein</fullName>
    </submittedName>
</protein>
<evidence type="ECO:0000313" key="3">
    <source>
        <dbReference type="Proteomes" id="UP000503640"/>
    </source>
</evidence>
<proteinExistence type="predicted"/>
<feature type="compositionally biased region" description="Basic and acidic residues" evidence="1">
    <location>
        <begin position="158"/>
        <end position="169"/>
    </location>
</feature>
<feature type="compositionally biased region" description="Basic and acidic residues" evidence="1">
    <location>
        <begin position="81"/>
        <end position="99"/>
    </location>
</feature>
<gene>
    <name evidence="2" type="ORF">AMYX_32750</name>
</gene>
<dbReference type="AlphaFoldDB" id="A0A7I9VQ50"/>
<feature type="compositionally biased region" description="Basic and acidic residues" evidence="1">
    <location>
        <begin position="177"/>
        <end position="205"/>
    </location>
</feature>
<accession>A0A7I9VQ50</accession>
<organism evidence="2 3">
    <name type="scientific">Anaeromyxobacter diazotrophicus</name>
    <dbReference type="NCBI Taxonomy" id="2590199"/>
    <lineage>
        <taxon>Bacteria</taxon>
        <taxon>Pseudomonadati</taxon>
        <taxon>Myxococcota</taxon>
        <taxon>Myxococcia</taxon>
        <taxon>Myxococcales</taxon>
        <taxon>Cystobacterineae</taxon>
        <taxon>Anaeromyxobacteraceae</taxon>
        <taxon>Anaeromyxobacter</taxon>
    </lineage>
</organism>
<sequence>MVGDEREVEQRIEDRRPGVQAAPERLAVREQRLEPAHGDADERQPARILDRARARDLLGSVERARRLAARVEPDRARRLVADRRERGEPGARRDLREALVHPARGGHPEAAEGDEETRRRLRRVEVPVHRPVGRLEADEGRRAIGPSLTARPRVRAGALERDRPVERLGRLHHRQRVGAERHERAERAVEPRRADQREPAVEQRLARRGAHDRRPEPRAAAGGEQERGEEEPGVEAHGGRAAAAARPAYRTVKLASAFSNVGRSFWKYTRSGAS</sequence>
<dbReference type="Proteomes" id="UP000503640">
    <property type="component" value="Unassembled WGS sequence"/>
</dbReference>
<comment type="caution">
    <text evidence="2">The sequence shown here is derived from an EMBL/GenBank/DDBJ whole genome shotgun (WGS) entry which is preliminary data.</text>
</comment>